<organism evidence="1 2">
    <name type="scientific">Dictyobacter formicarum</name>
    <dbReference type="NCBI Taxonomy" id="2778368"/>
    <lineage>
        <taxon>Bacteria</taxon>
        <taxon>Bacillati</taxon>
        <taxon>Chloroflexota</taxon>
        <taxon>Ktedonobacteria</taxon>
        <taxon>Ktedonobacterales</taxon>
        <taxon>Dictyobacteraceae</taxon>
        <taxon>Dictyobacter</taxon>
    </lineage>
</organism>
<gene>
    <name evidence="1" type="ORF">KSZ_60970</name>
</gene>
<dbReference type="EMBL" id="BNJJ01000021">
    <property type="protein sequence ID" value="GHO88091.1"/>
    <property type="molecule type" value="Genomic_DNA"/>
</dbReference>
<evidence type="ECO:0000313" key="1">
    <source>
        <dbReference type="EMBL" id="GHO88091.1"/>
    </source>
</evidence>
<evidence type="ECO:0000313" key="2">
    <source>
        <dbReference type="Proteomes" id="UP000635565"/>
    </source>
</evidence>
<name>A0ABQ3VRY4_9CHLR</name>
<dbReference type="Proteomes" id="UP000635565">
    <property type="component" value="Unassembled WGS sequence"/>
</dbReference>
<reference evidence="1 2" key="1">
    <citation type="journal article" date="2021" name="Int. J. Syst. Evol. Microbiol.">
        <title>Reticulibacter mediterranei gen. nov., sp. nov., within the new family Reticulibacteraceae fam. nov., and Ktedonospora formicarum gen. nov., sp. nov., Ktedonobacter robiniae sp. nov., Dictyobacter formicarum sp. nov. and Dictyobacter arantiisoli sp. nov., belonging to the class Ktedonobacteria.</title>
        <authorList>
            <person name="Yabe S."/>
            <person name="Zheng Y."/>
            <person name="Wang C.M."/>
            <person name="Sakai Y."/>
            <person name="Abe K."/>
            <person name="Yokota A."/>
            <person name="Donadio S."/>
            <person name="Cavaletti L."/>
            <person name="Monciardini P."/>
        </authorList>
    </citation>
    <scope>NUCLEOTIDE SEQUENCE [LARGE SCALE GENOMIC DNA]</scope>
    <source>
        <strain evidence="1 2">SOSP1-9</strain>
    </source>
</reference>
<sequence>MIGTEYSAMFQLPLSTYELKMKHILAMPINIGSARVWEIVVSRQAREKGIYSGDESDYCEGTSGA</sequence>
<keyword evidence="2" id="KW-1185">Reference proteome</keyword>
<protein>
    <submittedName>
        <fullName evidence="1">Uncharacterized protein</fullName>
    </submittedName>
</protein>
<proteinExistence type="predicted"/>
<accession>A0ABQ3VRY4</accession>
<comment type="caution">
    <text evidence="1">The sequence shown here is derived from an EMBL/GenBank/DDBJ whole genome shotgun (WGS) entry which is preliminary data.</text>
</comment>